<name>F8NGT6_SERL9</name>
<gene>
    <name evidence="2" type="ORF">SERLADRAFT_457134</name>
</gene>
<sequence length="72" mass="7879">MHTTAQKFKRPMNYQSRLASLSDDWSLVHSKTPPRSKKACSSNPASANANATPTCSNERPGVLPPSVQLRNL</sequence>
<evidence type="ECO:0000256" key="1">
    <source>
        <dbReference type="SAM" id="MobiDB-lite"/>
    </source>
</evidence>
<reference evidence="2" key="1">
    <citation type="submission" date="2011-04" db="EMBL/GenBank/DDBJ databases">
        <title>Evolution of plant cell wall degrading machinery underlies the functional diversity of forest fungi.</title>
        <authorList>
            <consortium name="US DOE Joint Genome Institute (JGI-PGF)"/>
            <person name="Eastwood D.C."/>
            <person name="Floudas D."/>
            <person name="Binder M."/>
            <person name="Majcherczyk A."/>
            <person name="Schneider P."/>
            <person name="Aerts A."/>
            <person name="Asiegbu F.O."/>
            <person name="Baker S.E."/>
            <person name="Barry K."/>
            <person name="Bendiksby M."/>
            <person name="Blumentritt M."/>
            <person name="Coutinho P.M."/>
            <person name="Cullen D."/>
            <person name="Cullen D."/>
            <person name="Gathman A."/>
            <person name="Goodell B."/>
            <person name="Henrissat B."/>
            <person name="Ihrmark K."/>
            <person name="Kauserud H."/>
            <person name="Kohler A."/>
            <person name="LaButti K."/>
            <person name="Lapidus A."/>
            <person name="Lavin J.L."/>
            <person name="Lee Y.-H."/>
            <person name="Lindquist E."/>
            <person name="Lilly W."/>
            <person name="Lucas S."/>
            <person name="Morin E."/>
            <person name="Murat C."/>
            <person name="Oguiza J.A."/>
            <person name="Park J."/>
            <person name="Pisabarro A.G."/>
            <person name="Riley R."/>
            <person name="Rosling A."/>
            <person name="Salamov A."/>
            <person name="Schmidt O."/>
            <person name="Schmutz J."/>
            <person name="Skrede I."/>
            <person name="Stenlid J."/>
            <person name="Wiebenga A."/>
            <person name="Xie X."/>
            <person name="Kues U."/>
            <person name="Hibbett D.S."/>
            <person name="Hoffmeister D."/>
            <person name="Hogberg N."/>
            <person name="Martin F."/>
            <person name="Grigoriev I.V."/>
            <person name="Watkinson S.C."/>
        </authorList>
    </citation>
    <scope>NUCLEOTIDE SEQUENCE</scope>
    <source>
        <strain evidence="2">S7.9</strain>
    </source>
</reference>
<feature type="region of interest" description="Disordered" evidence="1">
    <location>
        <begin position="20"/>
        <end position="72"/>
    </location>
</feature>
<dbReference type="EMBL" id="GL945429">
    <property type="protein sequence ID" value="EGO29418.1"/>
    <property type="molecule type" value="Genomic_DNA"/>
</dbReference>
<protein>
    <submittedName>
        <fullName evidence="2">Uncharacterized protein</fullName>
    </submittedName>
</protein>
<dbReference type="GeneID" id="18817471"/>
<dbReference type="HOGENOM" id="CLU_2723775_0_0_1"/>
<feature type="compositionally biased region" description="Low complexity" evidence="1">
    <location>
        <begin position="39"/>
        <end position="57"/>
    </location>
</feature>
<evidence type="ECO:0000313" key="2">
    <source>
        <dbReference type="EMBL" id="EGO29418.1"/>
    </source>
</evidence>
<accession>F8NGT6</accession>
<dbReference type="Proteomes" id="UP000008064">
    <property type="component" value="Unassembled WGS sequence"/>
</dbReference>
<dbReference type="KEGG" id="sla:SERLADRAFT_457134"/>
<dbReference type="RefSeq" id="XP_007313660.1">
    <property type="nucleotide sequence ID" value="XM_007313598.1"/>
</dbReference>
<proteinExistence type="predicted"/>
<organism>
    <name type="scientific">Serpula lacrymans var. lacrymans (strain S7.9)</name>
    <name type="common">Dry rot fungus</name>
    <dbReference type="NCBI Taxonomy" id="578457"/>
    <lineage>
        <taxon>Eukaryota</taxon>
        <taxon>Fungi</taxon>
        <taxon>Dikarya</taxon>
        <taxon>Basidiomycota</taxon>
        <taxon>Agaricomycotina</taxon>
        <taxon>Agaricomycetes</taxon>
        <taxon>Agaricomycetidae</taxon>
        <taxon>Boletales</taxon>
        <taxon>Coniophorineae</taxon>
        <taxon>Serpulaceae</taxon>
        <taxon>Serpula</taxon>
    </lineage>
</organism>
<dbReference type="AlphaFoldDB" id="F8NGT6"/>